<sequence length="372" mass="40777">MTPWRLPQKSAAACWLRLAVICSILFCSLTQNSFAASAPKFVIGWSVYAGWNPFFYMAKSGILRRWADKYGIQIEVQRFDYAASLDAFVAKNIDACTMTNMEALDMPAASGVDSTAIILGDYSDGNDAVLTRSGLKLNQLSGKHVMLVQKTVSEYLLERALVLNGLQDEASRLKLVNTSDSDIAGAFLGNHSNQVVVTWKPLVSQILDQDKGVANIFDSSKIPGEIMDLLMVRTEVLHRQDGSGVKFAKAVTGAWYEAMAQMSGTGPGHERALNESAAASGDTPASYSEQLKTTHLFYTPKAATDFNDSAAFKQKMDLVRQFCFHHNLLGEGTQSVDDVAILYPDGSIQGKKDRVRFRFDSSYMHLAGQGKL</sequence>
<dbReference type="RefSeq" id="WP_082125972.1">
    <property type="nucleotide sequence ID" value="NZ_JACHEK010000002.1"/>
</dbReference>
<feature type="region of interest" description="Disordered" evidence="4">
    <location>
        <begin position="266"/>
        <end position="285"/>
    </location>
</feature>
<evidence type="ECO:0000256" key="4">
    <source>
        <dbReference type="SAM" id="MobiDB-lite"/>
    </source>
</evidence>
<gene>
    <name evidence="5" type="ORF">HNQ77_001324</name>
</gene>
<dbReference type="PANTHER" id="PTHR30024">
    <property type="entry name" value="ALIPHATIC SULFONATES-BINDING PROTEIN-RELATED"/>
    <property type="match status" value="1"/>
</dbReference>
<dbReference type="Proteomes" id="UP000538666">
    <property type="component" value="Unassembled WGS sequence"/>
</dbReference>
<dbReference type="Gene3D" id="3.40.190.10">
    <property type="entry name" value="Periplasmic binding protein-like II"/>
    <property type="match status" value="2"/>
</dbReference>
<evidence type="ECO:0000256" key="3">
    <source>
        <dbReference type="ARBA" id="ARBA00022729"/>
    </source>
</evidence>
<keyword evidence="6" id="KW-1185">Reference proteome</keyword>
<dbReference type="PANTHER" id="PTHR30024:SF47">
    <property type="entry name" value="TAURINE-BINDING PERIPLASMIC PROTEIN"/>
    <property type="match status" value="1"/>
</dbReference>
<evidence type="ECO:0000313" key="5">
    <source>
        <dbReference type="EMBL" id="MBB6143380.1"/>
    </source>
</evidence>
<keyword evidence="3" id="KW-0732">Signal</keyword>
<comment type="subcellular location">
    <subcellularLocation>
        <location evidence="1">Periplasm</location>
    </subcellularLocation>
</comment>
<proteinExistence type="inferred from homology"/>
<evidence type="ECO:0000313" key="6">
    <source>
        <dbReference type="Proteomes" id="UP000538666"/>
    </source>
</evidence>
<dbReference type="AlphaFoldDB" id="A0A841JQF2"/>
<evidence type="ECO:0000256" key="2">
    <source>
        <dbReference type="ARBA" id="ARBA00010742"/>
    </source>
</evidence>
<reference evidence="5 6" key="1">
    <citation type="submission" date="2020-08" db="EMBL/GenBank/DDBJ databases">
        <title>Genomic Encyclopedia of Type Strains, Phase IV (KMG-IV): sequencing the most valuable type-strain genomes for metagenomic binning, comparative biology and taxonomic classification.</title>
        <authorList>
            <person name="Goeker M."/>
        </authorList>
    </citation>
    <scope>NUCLEOTIDE SEQUENCE [LARGE SCALE GENOMIC DNA]</scope>
    <source>
        <strain evidence="5 6">DSM 103733</strain>
    </source>
</reference>
<evidence type="ECO:0000256" key="1">
    <source>
        <dbReference type="ARBA" id="ARBA00004418"/>
    </source>
</evidence>
<name>A0A841JQF2_9BACT</name>
<dbReference type="GO" id="GO:0042597">
    <property type="term" value="C:periplasmic space"/>
    <property type="evidence" value="ECO:0007669"/>
    <property type="project" value="UniProtKB-SubCell"/>
</dbReference>
<dbReference type="InterPro" id="IPR017793">
    <property type="entry name" value="ABC_transptr_urea-assoc_sub-bd"/>
</dbReference>
<accession>A0A841JQF2</accession>
<comment type="similarity">
    <text evidence="2">Belongs to the bacterial solute-binding protein SsuA/TauA family.</text>
</comment>
<dbReference type="NCBIfam" id="TIGR03427">
    <property type="entry name" value="ABC_peri_uca"/>
    <property type="match status" value="1"/>
</dbReference>
<organism evidence="5 6">
    <name type="scientific">Silvibacterium bohemicum</name>
    <dbReference type="NCBI Taxonomy" id="1577686"/>
    <lineage>
        <taxon>Bacteria</taxon>
        <taxon>Pseudomonadati</taxon>
        <taxon>Acidobacteriota</taxon>
        <taxon>Terriglobia</taxon>
        <taxon>Terriglobales</taxon>
        <taxon>Acidobacteriaceae</taxon>
        <taxon>Silvibacterium</taxon>
    </lineage>
</organism>
<dbReference type="SUPFAM" id="SSF53850">
    <property type="entry name" value="Periplasmic binding protein-like II"/>
    <property type="match status" value="1"/>
</dbReference>
<comment type="caution">
    <text evidence="5">The sequence shown here is derived from an EMBL/GenBank/DDBJ whole genome shotgun (WGS) entry which is preliminary data.</text>
</comment>
<dbReference type="OrthoDB" id="5292144at2"/>
<protein>
    <submittedName>
        <fullName evidence="5">NitT/TauT family transport system substrate-binding protein</fullName>
    </submittedName>
</protein>
<dbReference type="EMBL" id="JACHEK010000002">
    <property type="protein sequence ID" value="MBB6143380.1"/>
    <property type="molecule type" value="Genomic_DNA"/>
</dbReference>